<evidence type="ECO:0000313" key="2">
    <source>
        <dbReference type="Proteomes" id="UP000828941"/>
    </source>
</evidence>
<sequence length="78" mass="8791">MEVERHNELGSLTSAMWIDKCNMFATTSPPHSILSLFPLGFDLHSSIVDSPPRRCLALSSLTRTVVYDPRALALFSWR</sequence>
<dbReference type="Proteomes" id="UP000828941">
    <property type="component" value="Chromosome 3"/>
</dbReference>
<proteinExistence type="predicted"/>
<gene>
    <name evidence="1" type="ORF">L6164_004693</name>
</gene>
<comment type="caution">
    <text evidence="1">The sequence shown here is derived from an EMBL/GenBank/DDBJ whole genome shotgun (WGS) entry which is preliminary data.</text>
</comment>
<organism evidence="1 2">
    <name type="scientific">Bauhinia variegata</name>
    <name type="common">Purple orchid tree</name>
    <name type="synonym">Phanera variegata</name>
    <dbReference type="NCBI Taxonomy" id="167791"/>
    <lineage>
        <taxon>Eukaryota</taxon>
        <taxon>Viridiplantae</taxon>
        <taxon>Streptophyta</taxon>
        <taxon>Embryophyta</taxon>
        <taxon>Tracheophyta</taxon>
        <taxon>Spermatophyta</taxon>
        <taxon>Magnoliopsida</taxon>
        <taxon>eudicotyledons</taxon>
        <taxon>Gunneridae</taxon>
        <taxon>Pentapetalae</taxon>
        <taxon>rosids</taxon>
        <taxon>fabids</taxon>
        <taxon>Fabales</taxon>
        <taxon>Fabaceae</taxon>
        <taxon>Cercidoideae</taxon>
        <taxon>Cercideae</taxon>
        <taxon>Bauhiniinae</taxon>
        <taxon>Bauhinia</taxon>
    </lineage>
</organism>
<evidence type="ECO:0000313" key="1">
    <source>
        <dbReference type="EMBL" id="KAI4350220.1"/>
    </source>
</evidence>
<reference evidence="1 2" key="1">
    <citation type="journal article" date="2022" name="DNA Res.">
        <title>Chromosomal-level genome assembly of the orchid tree Bauhinia variegata (Leguminosae; Cercidoideae) supports the allotetraploid origin hypothesis of Bauhinia.</title>
        <authorList>
            <person name="Zhong Y."/>
            <person name="Chen Y."/>
            <person name="Zheng D."/>
            <person name="Pang J."/>
            <person name="Liu Y."/>
            <person name="Luo S."/>
            <person name="Meng S."/>
            <person name="Qian L."/>
            <person name="Wei D."/>
            <person name="Dai S."/>
            <person name="Zhou R."/>
        </authorList>
    </citation>
    <scope>NUCLEOTIDE SEQUENCE [LARGE SCALE GENOMIC DNA]</scope>
    <source>
        <strain evidence="1">BV-YZ2020</strain>
    </source>
</reference>
<dbReference type="EMBL" id="CM039428">
    <property type="protein sequence ID" value="KAI4350220.1"/>
    <property type="molecule type" value="Genomic_DNA"/>
</dbReference>
<accession>A0ACB9PNU4</accession>
<keyword evidence="2" id="KW-1185">Reference proteome</keyword>
<name>A0ACB9PNU4_BAUVA</name>
<protein>
    <submittedName>
        <fullName evidence="1">Uncharacterized protein</fullName>
    </submittedName>
</protein>